<name>E4NHV9_KITSK</name>
<dbReference type="AlphaFoldDB" id="E4NHV9"/>
<evidence type="ECO:0000259" key="5">
    <source>
        <dbReference type="PROSITE" id="PS50977"/>
    </source>
</evidence>
<dbReference type="GO" id="GO:0000976">
    <property type="term" value="F:transcription cis-regulatory region binding"/>
    <property type="evidence" value="ECO:0007669"/>
    <property type="project" value="TreeGrafter"/>
</dbReference>
<dbReference type="EMBL" id="AP010968">
    <property type="protein sequence ID" value="BAJ31089.1"/>
    <property type="molecule type" value="Genomic_DNA"/>
</dbReference>
<dbReference type="GO" id="GO:0003700">
    <property type="term" value="F:DNA-binding transcription factor activity"/>
    <property type="evidence" value="ECO:0007669"/>
    <property type="project" value="TreeGrafter"/>
</dbReference>
<dbReference type="STRING" id="452652.KSE_53130"/>
<keyword evidence="1" id="KW-0805">Transcription regulation</keyword>
<proteinExistence type="predicted"/>
<keyword evidence="2 4" id="KW-0238">DNA-binding</keyword>
<evidence type="ECO:0000256" key="2">
    <source>
        <dbReference type="ARBA" id="ARBA00023125"/>
    </source>
</evidence>
<organism evidence="6 7">
    <name type="scientific">Kitasatospora setae (strain ATCC 33774 / DSM 43861 / JCM 3304 / KCC A-0304 / NBRC 14216 / KM-6054)</name>
    <name type="common">Streptomyces setae</name>
    <dbReference type="NCBI Taxonomy" id="452652"/>
    <lineage>
        <taxon>Bacteria</taxon>
        <taxon>Bacillati</taxon>
        <taxon>Actinomycetota</taxon>
        <taxon>Actinomycetes</taxon>
        <taxon>Kitasatosporales</taxon>
        <taxon>Streptomycetaceae</taxon>
        <taxon>Kitasatospora</taxon>
    </lineage>
</organism>
<dbReference type="InterPro" id="IPR009057">
    <property type="entry name" value="Homeodomain-like_sf"/>
</dbReference>
<evidence type="ECO:0000256" key="4">
    <source>
        <dbReference type="PROSITE-ProRule" id="PRU00335"/>
    </source>
</evidence>
<feature type="DNA-binding region" description="H-T-H motif" evidence="4">
    <location>
        <begin position="32"/>
        <end position="51"/>
    </location>
</feature>
<evidence type="ECO:0000313" key="6">
    <source>
        <dbReference type="EMBL" id="BAJ31089.1"/>
    </source>
</evidence>
<dbReference type="HOGENOM" id="CLU_069356_40_0_11"/>
<dbReference type="SUPFAM" id="SSF48498">
    <property type="entry name" value="Tetracyclin repressor-like, C-terminal domain"/>
    <property type="match status" value="1"/>
</dbReference>
<dbReference type="Pfam" id="PF00440">
    <property type="entry name" value="TetR_N"/>
    <property type="match status" value="1"/>
</dbReference>
<dbReference type="InterPro" id="IPR001647">
    <property type="entry name" value="HTH_TetR"/>
</dbReference>
<protein>
    <submittedName>
        <fullName evidence="6">Putative TetR family transcriptional regulator</fullName>
    </submittedName>
</protein>
<dbReference type="PANTHER" id="PTHR30055:SF220">
    <property type="entry name" value="TETR-FAMILY REGULATORY PROTEIN"/>
    <property type="match status" value="1"/>
</dbReference>
<sequence length="211" mass="22444">MRTGRYHHGDLRAALLAQAELALQEHGPDALSLRELARALEVSHAAPSRHFRDKRALLDALALTGIQRISAAARERLAAAGPGFDARIRAFAGAYVDFAAERPAMLELTFIRKHDPAVTDELRTAWQPLESEAHQVIVDGQRAGLVRPGSPARVFEVLFTAVHGVAARAAAGVLTGPALARVLDDVVDHLLRGLVPAPGDTPLAPPAAPPC</sequence>
<dbReference type="Proteomes" id="UP000007076">
    <property type="component" value="Chromosome"/>
</dbReference>
<dbReference type="eggNOG" id="COG1309">
    <property type="taxonomic scope" value="Bacteria"/>
</dbReference>
<dbReference type="PROSITE" id="PS50977">
    <property type="entry name" value="HTH_TETR_2"/>
    <property type="match status" value="1"/>
</dbReference>
<reference evidence="6 7" key="1">
    <citation type="journal article" date="2010" name="DNA Res.">
        <title>Genome sequence of Kitasatospora setae NBRC 14216T: an evolutionary snapshot of the family Streptomycetaceae.</title>
        <authorList>
            <person name="Ichikawa N."/>
            <person name="Oguchi A."/>
            <person name="Ikeda H."/>
            <person name="Ishikawa J."/>
            <person name="Kitani S."/>
            <person name="Watanabe Y."/>
            <person name="Nakamura S."/>
            <person name="Katano Y."/>
            <person name="Kishi E."/>
            <person name="Sasagawa M."/>
            <person name="Ankai A."/>
            <person name="Fukui S."/>
            <person name="Hashimoto Y."/>
            <person name="Kamata S."/>
            <person name="Otoguro M."/>
            <person name="Tanikawa S."/>
            <person name="Nihira T."/>
            <person name="Horinouchi S."/>
            <person name="Ohnishi Y."/>
            <person name="Hayakawa M."/>
            <person name="Kuzuyama T."/>
            <person name="Arisawa A."/>
            <person name="Nomoto F."/>
            <person name="Miura H."/>
            <person name="Takahashi Y."/>
            <person name="Fujita N."/>
        </authorList>
    </citation>
    <scope>NUCLEOTIDE SEQUENCE [LARGE SCALE GENOMIC DNA]</scope>
    <source>
        <strain evidence="7">ATCC 33774 / DSM 43861 / JCM 3304 / KCC A-0304 / NBRC 14216 / KM-6054</strain>
    </source>
</reference>
<dbReference type="InterPro" id="IPR025996">
    <property type="entry name" value="MT1864/Rv1816-like_C"/>
</dbReference>
<dbReference type="PATRIC" id="fig|452652.3.peg.5303"/>
<dbReference type="InterPro" id="IPR050109">
    <property type="entry name" value="HTH-type_TetR-like_transc_reg"/>
</dbReference>
<evidence type="ECO:0000256" key="1">
    <source>
        <dbReference type="ARBA" id="ARBA00023015"/>
    </source>
</evidence>
<feature type="domain" description="HTH tetR-type" evidence="5">
    <location>
        <begin position="9"/>
        <end position="69"/>
    </location>
</feature>
<dbReference type="RefSeq" id="WP_014138386.1">
    <property type="nucleotide sequence ID" value="NC_016109.1"/>
</dbReference>
<dbReference type="PANTHER" id="PTHR30055">
    <property type="entry name" value="HTH-TYPE TRANSCRIPTIONAL REGULATOR RUTR"/>
    <property type="match status" value="1"/>
</dbReference>
<dbReference type="KEGG" id="ksk:KSE_53130"/>
<accession>E4NHV9</accession>
<evidence type="ECO:0000256" key="3">
    <source>
        <dbReference type="ARBA" id="ARBA00023163"/>
    </source>
</evidence>
<evidence type="ECO:0000313" key="7">
    <source>
        <dbReference type="Proteomes" id="UP000007076"/>
    </source>
</evidence>
<dbReference type="Gene3D" id="1.10.357.10">
    <property type="entry name" value="Tetracycline Repressor, domain 2"/>
    <property type="match status" value="1"/>
</dbReference>
<dbReference type="SUPFAM" id="SSF46689">
    <property type="entry name" value="Homeodomain-like"/>
    <property type="match status" value="1"/>
</dbReference>
<keyword evidence="7" id="KW-1185">Reference proteome</keyword>
<dbReference type="Pfam" id="PF13305">
    <property type="entry name" value="TetR_C_33"/>
    <property type="match status" value="1"/>
</dbReference>
<dbReference type="InterPro" id="IPR036271">
    <property type="entry name" value="Tet_transcr_reg_TetR-rel_C_sf"/>
</dbReference>
<gene>
    <name evidence="6" type="ordered locus">KSE_53130</name>
</gene>
<keyword evidence="3" id="KW-0804">Transcription</keyword>